<evidence type="ECO:0000259" key="1">
    <source>
        <dbReference type="Pfam" id="PF15657"/>
    </source>
</evidence>
<dbReference type="EMBL" id="CAXKWB010014261">
    <property type="protein sequence ID" value="CAL4110096.1"/>
    <property type="molecule type" value="Genomic_DNA"/>
</dbReference>
<dbReference type="AlphaFoldDB" id="A0AAV2R2W9"/>
<protein>
    <recommendedName>
        <fullName evidence="1">HNH/Endo VII superfamily nuclease toxins domain-containing protein</fullName>
    </recommendedName>
</protein>
<evidence type="ECO:0000313" key="3">
    <source>
        <dbReference type="Proteomes" id="UP001497623"/>
    </source>
</evidence>
<evidence type="ECO:0000313" key="2">
    <source>
        <dbReference type="EMBL" id="CAL4110096.1"/>
    </source>
</evidence>
<dbReference type="Pfam" id="PF15657">
    <property type="entry name" value="Tox-HNH-EHHH"/>
    <property type="match status" value="1"/>
</dbReference>
<sequence length="179" mass="20099">MALQGREFETKGAALAAAKSDAKVHKGEPISIWDVTGDHRENPRQLDVLLRDMTTRQTPEDMGLGYTTEEMNVNYYYTTDVMYQAQPFDVNNPVTHNEIVIQHHPTGHTFGDGPADNRPHFHVRPLSGPLGAGGQLQQTGCVMSYHTTCKLDEDGMTYIPFVDLPAEEKCHQHYWYPAA</sequence>
<comment type="caution">
    <text evidence="2">The sequence shown here is derived from an EMBL/GenBank/DDBJ whole genome shotgun (WGS) entry which is preliminary data.</text>
</comment>
<accession>A0AAV2R2W9</accession>
<proteinExistence type="predicted"/>
<keyword evidence="3" id="KW-1185">Reference proteome</keyword>
<name>A0AAV2R2W9_MEGNR</name>
<organism evidence="2 3">
    <name type="scientific">Meganyctiphanes norvegica</name>
    <name type="common">Northern krill</name>
    <name type="synonym">Thysanopoda norvegica</name>
    <dbReference type="NCBI Taxonomy" id="48144"/>
    <lineage>
        <taxon>Eukaryota</taxon>
        <taxon>Metazoa</taxon>
        <taxon>Ecdysozoa</taxon>
        <taxon>Arthropoda</taxon>
        <taxon>Crustacea</taxon>
        <taxon>Multicrustacea</taxon>
        <taxon>Malacostraca</taxon>
        <taxon>Eumalacostraca</taxon>
        <taxon>Eucarida</taxon>
        <taxon>Euphausiacea</taxon>
        <taxon>Euphausiidae</taxon>
        <taxon>Meganyctiphanes</taxon>
    </lineage>
</organism>
<feature type="domain" description="HNH/Endo VII superfamily nuclease toxins" evidence="1">
    <location>
        <begin position="97"/>
        <end position="128"/>
    </location>
</feature>
<reference evidence="2 3" key="1">
    <citation type="submission" date="2024-05" db="EMBL/GenBank/DDBJ databases">
        <authorList>
            <person name="Wallberg A."/>
        </authorList>
    </citation>
    <scope>NUCLEOTIDE SEQUENCE [LARGE SCALE GENOMIC DNA]</scope>
</reference>
<gene>
    <name evidence="2" type="ORF">MNOR_LOCUS19306</name>
</gene>
<dbReference type="InterPro" id="IPR028048">
    <property type="entry name" value="Tox-HNH-EHHH"/>
</dbReference>
<dbReference type="Proteomes" id="UP001497623">
    <property type="component" value="Unassembled WGS sequence"/>
</dbReference>